<dbReference type="CDD" id="cd07989">
    <property type="entry name" value="LPLAT_AGPAT-like"/>
    <property type="match status" value="1"/>
</dbReference>
<accession>A0A173LM30</accession>
<dbReference type="SMART" id="SM00563">
    <property type="entry name" value="PlsC"/>
    <property type="match status" value="1"/>
</dbReference>
<dbReference type="Pfam" id="PF01553">
    <property type="entry name" value="Acyltransferase"/>
    <property type="match status" value="1"/>
</dbReference>
<keyword evidence="5 7" id="KW-0012">Acyltransferase</keyword>
<keyword evidence="3 7" id="KW-0808">Transferase</keyword>
<protein>
    <submittedName>
        <fullName evidence="7">1-acyl-sn-glycerol-3-phosphate acyltransferase</fullName>
    </submittedName>
</protein>
<organism evidence="7 8">
    <name type="scientific">Dietzia timorensis</name>
    <dbReference type="NCBI Taxonomy" id="499555"/>
    <lineage>
        <taxon>Bacteria</taxon>
        <taxon>Bacillati</taxon>
        <taxon>Actinomycetota</taxon>
        <taxon>Actinomycetes</taxon>
        <taxon>Mycobacteriales</taxon>
        <taxon>Dietziaceae</taxon>
        <taxon>Dietzia</taxon>
    </lineage>
</organism>
<dbReference type="AlphaFoldDB" id="A0A173LM30"/>
<dbReference type="EMBL" id="CP015961">
    <property type="protein sequence ID" value="ANI92734.1"/>
    <property type="molecule type" value="Genomic_DNA"/>
</dbReference>
<gene>
    <name evidence="7" type="ORF">BJL86_1966</name>
</gene>
<dbReference type="PANTHER" id="PTHR10434:SF64">
    <property type="entry name" value="1-ACYL-SN-GLYCEROL-3-PHOSPHATE ACYLTRANSFERASE-RELATED"/>
    <property type="match status" value="1"/>
</dbReference>
<dbReference type="OrthoDB" id="5184723at2"/>
<evidence type="ECO:0000256" key="5">
    <source>
        <dbReference type="ARBA" id="ARBA00023315"/>
    </source>
</evidence>
<dbReference type="Proteomes" id="UP000186104">
    <property type="component" value="Chromosome"/>
</dbReference>
<evidence type="ECO:0000256" key="1">
    <source>
        <dbReference type="ARBA" id="ARBA00005189"/>
    </source>
</evidence>
<evidence type="ECO:0000259" key="6">
    <source>
        <dbReference type="SMART" id="SM00563"/>
    </source>
</evidence>
<dbReference type="KEGG" id="dtm:BJL86_1966"/>
<dbReference type="GO" id="GO:0003841">
    <property type="term" value="F:1-acylglycerol-3-phosphate O-acyltransferase activity"/>
    <property type="evidence" value="ECO:0007669"/>
    <property type="project" value="TreeGrafter"/>
</dbReference>
<dbReference type="PANTHER" id="PTHR10434">
    <property type="entry name" value="1-ACYL-SN-GLYCEROL-3-PHOSPHATE ACYLTRANSFERASE"/>
    <property type="match status" value="1"/>
</dbReference>
<name>A0A173LM30_9ACTN</name>
<dbReference type="InterPro" id="IPR002123">
    <property type="entry name" value="Plipid/glycerol_acylTrfase"/>
</dbReference>
<keyword evidence="8" id="KW-1185">Reference proteome</keyword>
<dbReference type="STRING" id="499555.BJL86_1966"/>
<dbReference type="GO" id="GO:0006654">
    <property type="term" value="P:phosphatidic acid biosynthetic process"/>
    <property type="evidence" value="ECO:0007669"/>
    <property type="project" value="TreeGrafter"/>
</dbReference>
<comment type="pathway">
    <text evidence="1">Lipid metabolism.</text>
</comment>
<sequence>MTIAEQRTETPSTPALSHNTRKIKGQAHAWYPYSACGKTCTTRVHDESRESGSAIAARLAGLARLPLYIGAGAAAVALPQRGRSAMGPKIARRFLRSFGVEVVVDAPVRATEALRQEGVLIAVNHHTWWDVFVLASIAPVRFIARDDLAAIPLLGDVIARMGTIFIDRTSLRTLPTVVADAAETMRDGHNVVAFPEATTWCGEAHGRFRPAIFQAALDSGAPVLPVHIEYRNARGERTAAAAFIGKDTVLSSVWNMLSGRCKTVHVRLYPPLRSGVNAPGRRQDLAAVTHRVIFGDDGERDHG</sequence>
<dbReference type="SUPFAM" id="SSF69593">
    <property type="entry name" value="Glycerol-3-phosphate (1)-acyltransferase"/>
    <property type="match status" value="1"/>
</dbReference>
<evidence type="ECO:0000256" key="2">
    <source>
        <dbReference type="ARBA" id="ARBA00022516"/>
    </source>
</evidence>
<evidence type="ECO:0000256" key="4">
    <source>
        <dbReference type="ARBA" id="ARBA00023098"/>
    </source>
</evidence>
<reference evidence="7 8" key="1">
    <citation type="submission" date="2016-06" db="EMBL/GenBank/DDBJ databases">
        <title>Complete genome sequence of a saline-alkali tolerant type strain Dietzia timorensis ID05-A0528T.</title>
        <authorList>
            <person name="Wu X."/>
        </authorList>
    </citation>
    <scope>NUCLEOTIDE SEQUENCE [LARGE SCALE GENOMIC DNA]</scope>
    <source>
        <strain evidence="7 8">ID05-A0528</strain>
    </source>
</reference>
<keyword evidence="2" id="KW-0444">Lipid biosynthesis</keyword>
<feature type="domain" description="Phospholipid/glycerol acyltransferase" evidence="6">
    <location>
        <begin position="119"/>
        <end position="231"/>
    </location>
</feature>
<evidence type="ECO:0000313" key="7">
    <source>
        <dbReference type="EMBL" id="ANI92734.1"/>
    </source>
</evidence>
<evidence type="ECO:0000256" key="3">
    <source>
        <dbReference type="ARBA" id="ARBA00022679"/>
    </source>
</evidence>
<proteinExistence type="predicted"/>
<evidence type="ECO:0000313" key="8">
    <source>
        <dbReference type="Proteomes" id="UP000186104"/>
    </source>
</evidence>
<dbReference type="RefSeq" id="WP_067472088.1">
    <property type="nucleotide sequence ID" value="NZ_CP015961.1"/>
</dbReference>
<keyword evidence="4" id="KW-0443">Lipid metabolism</keyword>